<dbReference type="AlphaFoldDB" id="A0ABD1TZE9"/>
<organism evidence="1 2">
    <name type="scientific">Abeliophyllum distichum</name>
    <dbReference type="NCBI Taxonomy" id="126358"/>
    <lineage>
        <taxon>Eukaryota</taxon>
        <taxon>Viridiplantae</taxon>
        <taxon>Streptophyta</taxon>
        <taxon>Embryophyta</taxon>
        <taxon>Tracheophyta</taxon>
        <taxon>Spermatophyta</taxon>
        <taxon>Magnoliopsida</taxon>
        <taxon>eudicotyledons</taxon>
        <taxon>Gunneridae</taxon>
        <taxon>Pentapetalae</taxon>
        <taxon>asterids</taxon>
        <taxon>lamiids</taxon>
        <taxon>Lamiales</taxon>
        <taxon>Oleaceae</taxon>
        <taxon>Forsythieae</taxon>
        <taxon>Abeliophyllum</taxon>
    </lineage>
</organism>
<dbReference type="EMBL" id="JBFOLK010000004">
    <property type="protein sequence ID" value="KAL2518112.1"/>
    <property type="molecule type" value="Genomic_DNA"/>
</dbReference>
<protein>
    <submittedName>
        <fullName evidence="1">Uncharacterized protein</fullName>
    </submittedName>
</protein>
<reference evidence="2" key="1">
    <citation type="submission" date="2024-07" db="EMBL/GenBank/DDBJ databases">
        <title>Two chromosome-level genome assemblies of Korean endemic species Abeliophyllum distichum and Forsythia ovata (Oleaceae).</title>
        <authorList>
            <person name="Jang H."/>
        </authorList>
    </citation>
    <scope>NUCLEOTIDE SEQUENCE [LARGE SCALE GENOMIC DNA]</scope>
</reference>
<gene>
    <name evidence="1" type="ORF">Adt_14359</name>
</gene>
<dbReference type="Proteomes" id="UP001604336">
    <property type="component" value="Unassembled WGS sequence"/>
</dbReference>
<evidence type="ECO:0000313" key="2">
    <source>
        <dbReference type="Proteomes" id="UP001604336"/>
    </source>
</evidence>
<keyword evidence="2" id="KW-1185">Reference proteome</keyword>
<evidence type="ECO:0000313" key="1">
    <source>
        <dbReference type="EMBL" id="KAL2518112.1"/>
    </source>
</evidence>
<proteinExistence type="predicted"/>
<comment type="caution">
    <text evidence="1">The sequence shown here is derived from an EMBL/GenBank/DDBJ whole genome shotgun (WGS) entry which is preliminary data.</text>
</comment>
<accession>A0ABD1TZE9</accession>
<name>A0ABD1TZE9_9LAMI</name>
<sequence length="117" mass="13283">MLKGQLRIQLIMAVTTADICRSLIPRVALLNRAIKSFNSSSLSWVNCIRSIDVFLARLLLEKYAVHCLEKLSNMRMDFGGRGFHTVHYLSPKCWREGLHIIAYGVAHNLIKSTKALK</sequence>